<organism evidence="4 5">
    <name type="scientific">Rhabdobacter roseus</name>
    <dbReference type="NCBI Taxonomy" id="1655419"/>
    <lineage>
        <taxon>Bacteria</taxon>
        <taxon>Pseudomonadati</taxon>
        <taxon>Bacteroidota</taxon>
        <taxon>Cytophagia</taxon>
        <taxon>Cytophagales</taxon>
        <taxon>Cytophagaceae</taxon>
        <taxon>Rhabdobacter</taxon>
    </lineage>
</organism>
<dbReference type="Gene3D" id="3.30.910.20">
    <property type="entry name" value="Skp domain"/>
    <property type="match status" value="1"/>
</dbReference>
<dbReference type="SMART" id="SM00935">
    <property type="entry name" value="OmpH"/>
    <property type="match status" value="1"/>
</dbReference>
<evidence type="ECO:0000313" key="4">
    <source>
        <dbReference type="EMBL" id="MBB5282153.1"/>
    </source>
</evidence>
<keyword evidence="2" id="KW-0732">Signal</keyword>
<proteinExistence type="inferred from homology"/>
<evidence type="ECO:0000256" key="1">
    <source>
        <dbReference type="ARBA" id="ARBA00009091"/>
    </source>
</evidence>
<evidence type="ECO:0000256" key="2">
    <source>
        <dbReference type="ARBA" id="ARBA00022729"/>
    </source>
</evidence>
<evidence type="ECO:0000256" key="3">
    <source>
        <dbReference type="SAM" id="Phobius"/>
    </source>
</evidence>
<dbReference type="AlphaFoldDB" id="A0A840TLP6"/>
<dbReference type="Pfam" id="PF03938">
    <property type="entry name" value="OmpH"/>
    <property type="match status" value="1"/>
</dbReference>
<dbReference type="Proteomes" id="UP000557307">
    <property type="component" value="Unassembled WGS sequence"/>
</dbReference>
<reference evidence="4 5" key="1">
    <citation type="submission" date="2020-08" db="EMBL/GenBank/DDBJ databases">
        <title>Genomic Encyclopedia of Type Strains, Phase IV (KMG-IV): sequencing the most valuable type-strain genomes for metagenomic binning, comparative biology and taxonomic classification.</title>
        <authorList>
            <person name="Goeker M."/>
        </authorList>
    </citation>
    <scope>NUCLEOTIDE SEQUENCE [LARGE SCALE GENOMIC DNA]</scope>
    <source>
        <strain evidence="4 5">DSM 105074</strain>
    </source>
</reference>
<dbReference type="PANTHER" id="PTHR35089">
    <property type="entry name" value="CHAPERONE PROTEIN SKP"/>
    <property type="match status" value="1"/>
</dbReference>
<keyword evidence="3" id="KW-0812">Transmembrane</keyword>
<feature type="transmembrane region" description="Helical" evidence="3">
    <location>
        <begin position="6"/>
        <end position="25"/>
    </location>
</feature>
<comment type="caution">
    <text evidence="4">The sequence shown here is derived from an EMBL/GenBank/DDBJ whole genome shotgun (WGS) entry which is preliminary data.</text>
</comment>
<keyword evidence="3" id="KW-0472">Membrane</keyword>
<evidence type="ECO:0000313" key="5">
    <source>
        <dbReference type="Proteomes" id="UP000557307"/>
    </source>
</evidence>
<dbReference type="SUPFAM" id="SSF111384">
    <property type="entry name" value="OmpH-like"/>
    <property type="match status" value="1"/>
</dbReference>
<protein>
    <submittedName>
        <fullName evidence="4">Outer membrane protein</fullName>
    </submittedName>
</protein>
<keyword evidence="5" id="KW-1185">Reference proteome</keyword>
<keyword evidence="3" id="KW-1133">Transmembrane helix</keyword>
<dbReference type="EMBL" id="JACHGF010000001">
    <property type="protein sequence ID" value="MBB5282153.1"/>
    <property type="molecule type" value="Genomic_DNA"/>
</dbReference>
<accession>A0A840TLP6</accession>
<dbReference type="GO" id="GO:0051082">
    <property type="term" value="F:unfolded protein binding"/>
    <property type="evidence" value="ECO:0007669"/>
    <property type="project" value="InterPro"/>
</dbReference>
<gene>
    <name evidence="4" type="ORF">HNQ92_000274</name>
</gene>
<comment type="similarity">
    <text evidence="1">Belongs to the Skp family.</text>
</comment>
<dbReference type="PANTHER" id="PTHR35089:SF1">
    <property type="entry name" value="CHAPERONE PROTEIN SKP"/>
    <property type="match status" value="1"/>
</dbReference>
<name>A0A840TLP6_9BACT</name>
<sequence length="209" mass="23914">MNNNTSLIWNIVLTVAVIVLFFLHFSGSKPGTFTGSDSTSVAGRRIVYVQVDSLLKNYDYFEDTRKSLENKRYQLENDLTTRGRSLENEIAFFQQRAQTMTLDQARSTEAQLTKKQQDLIAYRDRSAQSLAQEEAEKNQELYESIQSYIKKYNRENNYEYVLGYSTGGGILFADSTLNITQKMIEGLNSEYKAKNEKSAASTKDTTKKK</sequence>
<dbReference type="InterPro" id="IPR024930">
    <property type="entry name" value="Skp_dom_sf"/>
</dbReference>
<dbReference type="GO" id="GO:0050821">
    <property type="term" value="P:protein stabilization"/>
    <property type="evidence" value="ECO:0007669"/>
    <property type="project" value="TreeGrafter"/>
</dbReference>
<dbReference type="GO" id="GO:0005829">
    <property type="term" value="C:cytosol"/>
    <property type="evidence" value="ECO:0007669"/>
    <property type="project" value="TreeGrafter"/>
</dbReference>
<dbReference type="InterPro" id="IPR005632">
    <property type="entry name" value="Chaperone_Skp"/>
</dbReference>
<dbReference type="RefSeq" id="WP_184169766.1">
    <property type="nucleotide sequence ID" value="NZ_JACHGF010000001.1"/>
</dbReference>